<name>A0A565BEV3_9BRAS</name>
<keyword evidence="2" id="KW-1185">Reference proteome</keyword>
<comment type="caution">
    <text evidence="1">The sequence shown here is derived from an EMBL/GenBank/DDBJ whole genome shotgun (WGS) entry which is preliminary data.</text>
</comment>
<dbReference type="AlphaFoldDB" id="A0A565BEV3"/>
<dbReference type="Proteomes" id="UP000489600">
    <property type="component" value="Unassembled WGS sequence"/>
</dbReference>
<reference evidence="1" key="1">
    <citation type="submission" date="2019-07" db="EMBL/GenBank/DDBJ databases">
        <authorList>
            <person name="Dittberner H."/>
        </authorList>
    </citation>
    <scope>NUCLEOTIDE SEQUENCE [LARGE SCALE GENOMIC DNA]</scope>
</reference>
<protein>
    <submittedName>
        <fullName evidence="1">Uncharacterized protein</fullName>
    </submittedName>
</protein>
<dbReference type="OrthoDB" id="45365at2759"/>
<evidence type="ECO:0000313" key="2">
    <source>
        <dbReference type="Proteomes" id="UP000489600"/>
    </source>
</evidence>
<dbReference type="EMBL" id="CABITT030000004">
    <property type="protein sequence ID" value="VVB00130.1"/>
    <property type="molecule type" value="Genomic_DNA"/>
</dbReference>
<sequence length="87" mass="10058">MSGVLVVTREYQTVQLVIWNQGETFVDGLRPHPYSHLYKKIWCAVIRLEKRVTPFGTPIRGHIERCNVVVDCLHKSFNLLTCQSLSM</sequence>
<organism evidence="1 2">
    <name type="scientific">Arabis nemorensis</name>
    <dbReference type="NCBI Taxonomy" id="586526"/>
    <lineage>
        <taxon>Eukaryota</taxon>
        <taxon>Viridiplantae</taxon>
        <taxon>Streptophyta</taxon>
        <taxon>Embryophyta</taxon>
        <taxon>Tracheophyta</taxon>
        <taxon>Spermatophyta</taxon>
        <taxon>Magnoliopsida</taxon>
        <taxon>eudicotyledons</taxon>
        <taxon>Gunneridae</taxon>
        <taxon>Pentapetalae</taxon>
        <taxon>rosids</taxon>
        <taxon>malvids</taxon>
        <taxon>Brassicales</taxon>
        <taxon>Brassicaceae</taxon>
        <taxon>Arabideae</taxon>
        <taxon>Arabis</taxon>
    </lineage>
</organism>
<gene>
    <name evidence="1" type="ORF">ANE_LOCUS10574</name>
</gene>
<evidence type="ECO:0000313" key="1">
    <source>
        <dbReference type="EMBL" id="VVB00130.1"/>
    </source>
</evidence>
<accession>A0A565BEV3</accession>
<proteinExistence type="predicted"/>